<name>A0A0K2US76_LEPSM</name>
<feature type="non-terminal residue" evidence="1">
    <location>
        <position position="1"/>
    </location>
</feature>
<protein>
    <submittedName>
        <fullName evidence="1">Uncharacterized protein</fullName>
    </submittedName>
</protein>
<accession>A0A0K2US76</accession>
<proteinExistence type="predicted"/>
<organism evidence="1">
    <name type="scientific">Lepeophtheirus salmonis</name>
    <name type="common">Salmon louse</name>
    <name type="synonym">Caligus salmonis</name>
    <dbReference type="NCBI Taxonomy" id="72036"/>
    <lineage>
        <taxon>Eukaryota</taxon>
        <taxon>Metazoa</taxon>
        <taxon>Ecdysozoa</taxon>
        <taxon>Arthropoda</taxon>
        <taxon>Crustacea</taxon>
        <taxon>Multicrustacea</taxon>
        <taxon>Hexanauplia</taxon>
        <taxon>Copepoda</taxon>
        <taxon>Siphonostomatoida</taxon>
        <taxon>Caligidae</taxon>
        <taxon>Lepeophtheirus</taxon>
    </lineage>
</organism>
<dbReference type="EMBL" id="HACA01023757">
    <property type="protein sequence ID" value="CDW41118.1"/>
    <property type="molecule type" value="Transcribed_RNA"/>
</dbReference>
<dbReference type="AlphaFoldDB" id="A0A0K2US76"/>
<sequence length="74" mass="8084">TVSVLTSNSSQVEQVKQEGCQKESNPSLVARIPIPCTKFPHFPHSGSVCDLRDEISRAFPTSRAKLFLAAIKSI</sequence>
<evidence type="ECO:0000313" key="1">
    <source>
        <dbReference type="EMBL" id="CDW41118.1"/>
    </source>
</evidence>
<reference evidence="1" key="1">
    <citation type="submission" date="2014-05" db="EMBL/GenBank/DDBJ databases">
        <authorList>
            <person name="Chronopoulou M."/>
        </authorList>
    </citation>
    <scope>NUCLEOTIDE SEQUENCE</scope>
    <source>
        <tissue evidence="1">Whole organism</tissue>
    </source>
</reference>